<accession>A0A657PVE7</accession>
<comment type="subcellular location">
    <subcellularLocation>
        <location evidence="1">Cell inner membrane</location>
        <topology evidence="1">Multi-pass membrane protein</topology>
    </subcellularLocation>
</comment>
<keyword evidence="5 8" id="KW-0812">Transmembrane</keyword>
<keyword evidence="6 8" id="KW-1133">Transmembrane helix</keyword>
<evidence type="ECO:0000313" key="9">
    <source>
        <dbReference type="EMBL" id="PUD99740.1"/>
    </source>
</evidence>
<dbReference type="PANTHER" id="PTHR37819:SF1">
    <property type="entry name" value="PROTEIN PSIE"/>
    <property type="match status" value="1"/>
</dbReference>
<evidence type="ECO:0000256" key="7">
    <source>
        <dbReference type="ARBA" id="ARBA00023136"/>
    </source>
</evidence>
<feature type="transmembrane region" description="Helical" evidence="8">
    <location>
        <begin position="54"/>
        <end position="71"/>
    </location>
</feature>
<dbReference type="InterPro" id="IPR020948">
    <property type="entry name" value="P_starv_induced_PsiE-like"/>
</dbReference>
<dbReference type="EMBL" id="PQCO01000250">
    <property type="protein sequence ID" value="PUD99740.1"/>
    <property type="molecule type" value="Genomic_DNA"/>
</dbReference>
<dbReference type="PIRSF" id="PIRSF029598">
    <property type="entry name" value="PsiE"/>
    <property type="match status" value="1"/>
</dbReference>
<feature type="transmembrane region" description="Helical" evidence="8">
    <location>
        <begin position="106"/>
        <end position="124"/>
    </location>
</feature>
<dbReference type="GO" id="GO:0005886">
    <property type="term" value="C:plasma membrane"/>
    <property type="evidence" value="ECO:0007669"/>
    <property type="project" value="UniProtKB-SubCell"/>
</dbReference>
<comment type="caution">
    <text evidence="9">The sequence shown here is derived from an EMBL/GenBank/DDBJ whole genome shotgun (WGS) entry which is preliminary data.</text>
</comment>
<comment type="similarity">
    <text evidence="2">Belongs to the PsiE family.</text>
</comment>
<evidence type="ECO:0000256" key="8">
    <source>
        <dbReference type="SAM" id="Phobius"/>
    </source>
</evidence>
<evidence type="ECO:0000256" key="1">
    <source>
        <dbReference type="ARBA" id="ARBA00004429"/>
    </source>
</evidence>
<evidence type="ECO:0000256" key="4">
    <source>
        <dbReference type="ARBA" id="ARBA00022475"/>
    </source>
</evidence>
<feature type="transmembrane region" description="Helical" evidence="8">
    <location>
        <begin position="20"/>
        <end position="42"/>
    </location>
</feature>
<keyword evidence="4" id="KW-1003">Cell membrane</keyword>
<reference evidence="9 10" key="1">
    <citation type="submission" date="2018-01" db="EMBL/GenBank/DDBJ databases">
        <title>Novel co-symbiosis in the lucinid bivalve Phacoides pectinatus.</title>
        <authorList>
            <person name="Lim S.J."/>
            <person name="Davis B.G."/>
            <person name="Gill D.E."/>
            <person name="Engel A.S."/>
            <person name="Anderson L.C."/>
            <person name="Campbell B.J."/>
        </authorList>
    </citation>
    <scope>NUCLEOTIDE SEQUENCE [LARGE SCALE GENOMIC DNA]</scope>
    <source>
        <strain evidence="9">N3_P5</strain>
    </source>
</reference>
<dbReference type="GO" id="GO:0016036">
    <property type="term" value="P:cellular response to phosphate starvation"/>
    <property type="evidence" value="ECO:0007669"/>
    <property type="project" value="InterPro"/>
</dbReference>
<dbReference type="Proteomes" id="UP000250928">
    <property type="component" value="Unassembled WGS sequence"/>
</dbReference>
<feature type="transmembrane region" description="Helical" evidence="8">
    <location>
        <begin position="77"/>
        <end position="94"/>
    </location>
</feature>
<organism evidence="9 10">
    <name type="scientific">Candidatus Sedimenticola endophacoides</name>
    <dbReference type="NCBI Taxonomy" id="2548426"/>
    <lineage>
        <taxon>Bacteria</taxon>
        <taxon>Pseudomonadati</taxon>
        <taxon>Pseudomonadota</taxon>
        <taxon>Gammaproteobacteria</taxon>
        <taxon>Chromatiales</taxon>
        <taxon>Sedimenticolaceae</taxon>
        <taxon>Sedimenticola</taxon>
    </lineage>
</organism>
<evidence type="ECO:0000256" key="5">
    <source>
        <dbReference type="ARBA" id="ARBA00022692"/>
    </source>
</evidence>
<name>A0A657PVE7_9GAMM</name>
<protein>
    <recommendedName>
        <fullName evidence="3">Protein PsiE</fullName>
    </recommendedName>
</protein>
<evidence type="ECO:0000256" key="2">
    <source>
        <dbReference type="ARBA" id="ARBA00005632"/>
    </source>
</evidence>
<sequence>MPETYFKRVETLGEVIVEGFHLLGLFVIGATIVWASWAELLLIIEEGKPGIKDVLLLFIYLELGAMVGIYFKTKRLPVRFLIYIAITALTRLLAIDVKVMEDLRILAITGAILLLSLSVLVLRYCSSRFPSREEGGPAHSDL</sequence>
<gene>
    <name evidence="9" type="ORF">C3L24_10495</name>
</gene>
<dbReference type="AlphaFoldDB" id="A0A657PVE7"/>
<dbReference type="PANTHER" id="PTHR37819">
    <property type="entry name" value="PROTEIN PSIE"/>
    <property type="match status" value="1"/>
</dbReference>
<keyword evidence="7 8" id="KW-0472">Membrane</keyword>
<evidence type="ECO:0000256" key="6">
    <source>
        <dbReference type="ARBA" id="ARBA00022989"/>
    </source>
</evidence>
<evidence type="ECO:0000256" key="3">
    <source>
        <dbReference type="ARBA" id="ARBA00021903"/>
    </source>
</evidence>
<dbReference type="InterPro" id="IPR009315">
    <property type="entry name" value="P_starv_induced_PsiE"/>
</dbReference>
<dbReference type="Pfam" id="PF06146">
    <property type="entry name" value="PsiE"/>
    <property type="match status" value="1"/>
</dbReference>
<evidence type="ECO:0000313" key="10">
    <source>
        <dbReference type="Proteomes" id="UP000250928"/>
    </source>
</evidence>
<proteinExistence type="inferred from homology"/>